<comment type="cofactor">
    <cofactor evidence="9">
        <name>Mg(2+)</name>
        <dbReference type="ChEBI" id="CHEBI:18420"/>
    </cofactor>
    <cofactor evidence="9">
        <name>Mn(2+)</name>
        <dbReference type="ChEBI" id="CHEBI:29035"/>
    </cofactor>
</comment>
<evidence type="ECO:0000259" key="12">
    <source>
        <dbReference type="Pfam" id="PF13288"/>
    </source>
</evidence>
<feature type="binding site" evidence="9">
    <location>
        <position position="10"/>
    </location>
    <ligand>
        <name>NADPH</name>
        <dbReference type="ChEBI" id="CHEBI:57783"/>
    </ligand>
</feature>
<dbReference type="GO" id="GO:0030145">
    <property type="term" value="F:manganese ion binding"/>
    <property type="evidence" value="ECO:0007669"/>
    <property type="project" value="TreeGrafter"/>
</dbReference>
<dbReference type="NCBIfam" id="TIGR00243">
    <property type="entry name" value="Dxr"/>
    <property type="match status" value="1"/>
</dbReference>
<feature type="binding site" evidence="9">
    <location>
        <position position="132"/>
    </location>
    <ligand>
        <name>1-deoxy-D-xylulose 5-phosphate</name>
        <dbReference type="ChEBI" id="CHEBI:57792"/>
    </ligand>
</feature>
<dbReference type="PANTHER" id="PTHR30525">
    <property type="entry name" value="1-DEOXY-D-XYLULOSE 5-PHOSPHATE REDUCTOISOMERASE"/>
    <property type="match status" value="1"/>
</dbReference>
<name>A0AAU7E8A4_9BACT</name>
<feature type="binding site" evidence="9">
    <location>
        <position position="9"/>
    </location>
    <ligand>
        <name>NADPH</name>
        <dbReference type="ChEBI" id="CHEBI:57783"/>
    </ligand>
</feature>
<feature type="binding site" evidence="9">
    <location>
        <position position="201"/>
    </location>
    <ligand>
        <name>1-deoxy-D-xylulose 5-phosphate</name>
        <dbReference type="ChEBI" id="CHEBI:57792"/>
    </ligand>
</feature>
<feature type="binding site" evidence="9">
    <location>
        <position position="133"/>
    </location>
    <ligand>
        <name>1-deoxy-D-xylulose 5-phosphate</name>
        <dbReference type="ChEBI" id="CHEBI:57792"/>
    </ligand>
</feature>
<evidence type="ECO:0000256" key="8">
    <source>
        <dbReference type="ARBA" id="ARBA00048543"/>
    </source>
</evidence>
<dbReference type="GO" id="GO:0051484">
    <property type="term" value="P:isopentenyl diphosphate biosynthetic process, methylerythritol 4-phosphate pathway involved in terpenoid biosynthetic process"/>
    <property type="evidence" value="ECO:0007669"/>
    <property type="project" value="TreeGrafter"/>
</dbReference>
<feature type="binding site" evidence="9">
    <location>
        <position position="31"/>
    </location>
    <ligand>
        <name>NADPH</name>
        <dbReference type="ChEBI" id="CHEBI:57783"/>
    </ligand>
</feature>
<feature type="binding site" evidence="9">
    <location>
        <position position="198"/>
    </location>
    <ligand>
        <name>1-deoxy-D-xylulose 5-phosphate</name>
        <dbReference type="ChEBI" id="CHEBI:57792"/>
    </ligand>
</feature>
<comment type="caution">
    <text evidence="9">Lacks conserved residue(s) required for the propagation of feature annotation.</text>
</comment>
<feature type="binding site" evidence="9">
    <location>
        <position position="185"/>
    </location>
    <ligand>
        <name>NADPH</name>
        <dbReference type="ChEBI" id="CHEBI:57783"/>
    </ligand>
</feature>
<sequence>MIVFGSTGSIGVNTLKLAKEYNIKISALSCGNNIALLNEQIEAFKPQFVCIKNDKNKSLVKHKKVFVGQDGLEKILQECEDDFVVNAIVGFAGLRASLKSKELGKTLALANKESLVVAGKFLQNMSIRPIDSEHAALKFLLQNHKNNISKLYITASGGATFGLKIADLEKVDAKMALKHPNWSMGAKITIDSATMVNKLFEILEAYHLYGFKDIDALIEPKSLVHAMCEFEDGSSTAYFSYPDMKLAISQALFETYDKKILQNIDFVKLPSLKFHSINLKKYPIFSLKNEILKNPDLGVIINGANEVLVRRFLNSECGFLDISRGIFKALDHFGSLKTQSLEEIFELDIRVREFCNAKV</sequence>
<dbReference type="EC" id="1.1.1.267" evidence="9"/>
<protein>
    <recommendedName>
        <fullName evidence="9">1-deoxy-D-xylulose 5-phosphate reductoisomerase</fullName>
        <shortName evidence="9">DXP reductoisomerase</shortName>
        <ecNumber evidence="9">1.1.1.267</ecNumber>
    </recommendedName>
    <alternativeName>
        <fullName evidence="9">1-deoxyxylulose-5-phosphate reductoisomerase</fullName>
    </alternativeName>
    <alternativeName>
        <fullName evidence="9">2-C-methyl-D-erythritol 4-phosphate synthase</fullName>
    </alternativeName>
</protein>
<feature type="binding site" evidence="9">
    <location>
        <position position="8"/>
    </location>
    <ligand>
        <name>NADPH</name>
        <dbReference type="ChEBI" id="CHEBI:57783"/>
    </ligand>
</feature>
<keyword evidence="6 9" id="KW-0464">Manganese</keyword>
<feature type="binding site" evidence="9">
    <location>
        <position position="179"/>
    </location>
    <ligand>
        <name>1-deoxy-D-xylulose 5-phosphate</name>
        <dbReference type="ChEBI" id="CHEBI:57792"/>
    </ligand>
</feature>
<feature type="binding site" evidence="9">
    <location>
        <position position="201"/>
    </location>
    <ligand>
        <name>Mn(2+)</name>
        <dbReference type="ChEBI" id="CHEBI:29035"/>
    </ligand>
</feature>
<feature type="binding site" evidence="9">
    <location>
        <position position="133"/>
    </location>
    <ligand>
        <name>Mn(2+)</name>
        <dbReference type="ChEBI" id="CHEBI:29035"/>
    </ligand>
</feature>
<evidence type="ECO:0000256" key="7">
    <source>
        <dbReference type="ARBA" id="ARBA00023229"/>
    </source>
</evidence>
<comment type="similarity">
    <text evidence="2 9">Belongs to the DXR family.</text>
</comment>
<keyword evidence="3 9" id="KW-0479">Metal-binding</keyword>
<dbReference type="InterPro" id="IPR036169">
    <property type="entry name" value="DXPR_C_sf"/>
</dbReference>
<dbReference type="Gene3D" id="1.10.1740.10">
    <property type="match status" value="1"/>
</dbReference>
<feature type="binding site" evidence="9">
    <location>
        <position position="113"/>
    </location>
    <ligand>
        <name>NADPH</name>
        <dbReference type="ChEBI" id="CHEBI:57783"/>
    </ligand>
</feature>
<dbReference type="GO" id="GO:0070402">
    <property type="term" value="F:NADPH binding"/>
    <property type="evidence" value="ECO:0007669"/>
    <property type="project" value="InterPro"/>
</dbReference>
<evidence type="ECO:0000259" key="10">
    <source>
        <dbReference type="Pfam" id="PF02670"/>
    </source>
</evidence>
<feature type="binding site" evidence="9">
    <location>
        <position position="192"/>
    </location>
    <ligand>
        <name>1-deoxy-D-xylulose 5-phosphate</name>
        <dbReference type="ChEBI" id="CHEBI:57792"/>
    </ligand>
</feature>
<feature type="domain" description="1-deoxy-D-xylulose 5-phosphate reductoisomerase C-terminal" evidence="11">
    <location>
        <begin position="127"/>
        <end position="209"/>
    </location>
</feature>
<reference evidence="13" key="1">
    <citation type="submission" date="2024-05" db="EMBL/GenBank/DDBJ databases">
        <title>Campylobacter coli isolated from environmental waters in Slovenia.</title>
        <authorList>
            <person name="Zautner A.E."/>
            <person name="Bunk B."/>
            <person name="Riedel T."/>
            <person name="Sproeer C."/>
        </authorList>
    </citation>
    <scope>NUCLEOTIDE SEQUENCE</scope>
    <source>
        <strain evidence="13">CCS1377</strain>
    </source>
</reference>
<feature type="binding site" evidence="9">
    <location>
        <position position="112"/>
    </location>
    <ligand>
        <name>1-deoxy-D-xylulose 5-phosphate</name>
        <dbReference type="ChEBI" id="CHEBI:57792"/>
    </ligand>
</feature>
<dbReference type="GO" id="GO:0030604">
    <property type="term" value="F:1-deoxy-D-xylulose-5-phosphate reductoisomerase activity"/>
    <property type="evidence" value="ECO:0007669"/>
    <property type="project" value="UniProtKB-UniRule"/>
</dbReference>
<feature type="binding site" evidence="9">
    <location>
        <position position="156"/>
    </location>
    <ligand>
        <name>1-deoxy-D-xylulose 5-phosphate</name>
        <dbReference type="ChEBI" id="CHEBI:57792"/>
    </ligand>
</feature>
<evidence type="ECO:0000256" key="4">
    <source>
        <dbReference type="ARBA" id="ARBA00022857"/>
    </source>
</evidence>
<dbReference type="Pfam" id="PF13288">
    <property type="entry name" value="DXPR_C"/>
    <property type="match status" value="1"/>
</dbReference>
<dbReference type="InterPro" id="IPR026877">
    <property type="entry name" value="DXPR_C"/>
</dbReference>
<evidence type="ECO:0000313" key="13">
    <source>
        <dbReference type="EMBL" id="XBJ29726.1"/>
    </source>
</evidence>
<dbReference type="SUPFAM" id="SSF55347">
    <property type="entry name" value="Glyceraldehyde-3-phosphate dehydrogenase-like, C-terminal domain"/>
    <property type="match status" value="1"/>
</dbReference>
<comment type="function">
    <text evidence="9">Catalyzes the NADPH-dependent rearrangement and reduction of 1-deoxy-D-xylulose-5-phosphate (DXP) to 2-C-methyl-D-erythritol 4-phosphate (MEP).</text>
</comment>
<evidence type="ECO:0000256" key="9">
    <source>
        <dbReference type="HAMAP-Rule" id="MF_00183"/>
    </source>
</evidence>
<dbReference type="HAMAP" id="MF_00183">
    <property type="entry name" value="DXP_reductoisom"/>
    <property type="match status" value="1"/>
</dbReference>
<dbReference type="SUPFAM" id="SSF51735">
    <property type="entry name" value="NAD(P)-binding Rossmann-fold domains"/>
    <property type="match status" value="1"/>
</dbReference>
<dbReference type="InterPro" id="IPR013644">
    <property type="entry name" value="DXP_reductoisomerase_C"/>
</dbReference>
<dbReference type="Pfam" id="PF08436">
    <property type="entry name" value="DXP_redisom_C"/>
    <property type="match status" value="1"/>
</dbReference>
<keyword evidence="9" id="KW-0460">Magnesium</keyword>
<keyword evidence="4 9" id="KW-0521">NADP</keyword>
<feature type="binding site" evidence="9">
    <location>
        <position position="111"/>
    </location>
    <ligand>
        <name>NADPH</name>
        <dbReference type="ChEBI" id="CHEBI:57783"/>
    </ligand>
</feature>
<feature type="domain" description="1-deoxy-D-xylulose 5-phosphate reductoisomerase N-terminal" evidence="10">
    <location>
        <begin position="1"/>
        <end position="119"/>
    </location>
</feature>
<feature type="domain" description="DXP reductoisomerase C-terminal" evidence="12">
    <location>
        <begin position="240"/>
        <end position="353"/>
    </location>
</feature>
<evidence type="ECO:0000256" key="5">
    <source>
        <dbReference type="ARBA" id="ARBA00023002"/>
    </source>
</evidence>
<dbReference type="SUPFAM" id="SSF69055">
    <property type="entry name" value="1-deoxy-D-xylulose-5-phosphate reductoisomerase, C-terminal domain"/>
    <property type="match status" value="1"/>
</dbReference>
<evidence type="ECO:0000259" key="11">
    <source>
        <dbReference type="Pfam" id="PF08436"/>
    </source>
</evidence>
<dbReference type="InterPro" id="IPR003821">
    <property type="entry name" value="DXP_reductoisomerase"/>
</dbReference>
<comment type="catalytic activity">
    <reaction evidence="8">
        <text>2-C-methyl-D-erythritol 4-phosphate + NADP(+) = 1-deoxy-D-xylulose 5-phosphate + NADPH + H(+)</text>
        <dbReference type="Rhea" id="RHEA:13717"/>
        <dbReference type="ChEBI" id="CHEBI:15378"/>
        <dbReference type="ChEBI" id="CHEBI:57783"/>
        <dbReference type="ChEBI" id="CHEBI:57792"/>
        <dbReference type="ChEBI" id="CHEBI:58262"/>
        <dbReference type="ChEBI" id="CHEBI:58349"/>
        <dbReference type="EC" id="1.1.1.267"/>
    </reaction>
    <physiologicalReaction direction="right-to-left" evidence="8">
        <dbReference type="Rhea" id="RHEA:13719"/>
    </physiologicalReaction>
</comment>
<feature type="binding site" evidence="9">
    <location>
        <position position="197"/>
    </location>
    <ligand>
        <name>1-deoxy-D-xylulose 5-phosphate</name>
        <dbReference type="ChEBI" id="CHEBI:57792"/>
    </ligand>
</feature>
<feature type="binding site" evidence="9">
    <location>
        <position position="131"/>
    </location>
    <ligand>
        <name>Mn(2+)</name>
        <dbReference type="ChEBI" id="CHEBI:29035"/>
    </ligand>
</feature>
<dbReference type="EMBL" id="CP155620">
    <property type="protein sequence ID" value="XBJ29726.1"/>
    <property type="molecule type" value="Genomic_DNA"/>
</dbReference>
<dbReference type="Pfam" id="PF02670">
    <property type="entry name" value="DXP_reductoisom"/>
    <property type="match status" value="1"/>
</dbReference>
<evidence type="ECO:0000256" key="1">
    <source>
        <dbReference type="ARBA" id="ARBA00005094"/>
    </source>
</evidence>
<dbReference type="InterPro" id="IPR013512">
    <property type="entry name" value="DXP_reductoisomerase_N"/>
</dbReference>
<evidence type="ECO:0000256" key="6">
    <source>
        <dbReference type="ARBA" id="ARBA00023211"/>
    </source>
</evidence>
<dbReference type="Gene3D" id="3.40.50.720">
    <property type="entry name" value="NAD(P)-binding Rossmann-like Domain"/>
    <property type="match status" value="1"/>
</dbReference>
<dbReference type="AlphaFoldDB" id="A0AAU7E8A4"/>
<dbReference type="InterPro" id="IPR036291">
    <property type="entry name" value="NAD(P)-bd_dom_sf"/>
</dbReference>
<gene>
    <name evidence="9 13" type="primary">dxr</name>
    <name evidence="13" type="ORF">AAH949_02510</name>
</gene>
<evidence type="ECO:0000256" key="3">
    <source>
        <dbReference type="ARBA" id="ARBA00022723"/>
    </source>
</evidence>
<comment type="pathway">
    <text evidence="1 9">Isoprenoid biosynthesis; isopentenyl diphosphate biosynthesis via DXP pathway; isopentenyl diphosphate from 1-deoxy-D-xylulose 5-phosphate: step 1/6.</text>
</comment>
<proteinExistence type="inferred from homology"/>
<accession>A0AAU7E8A4</accession>
<keyword evidence="5 9" id="KW-0560">Oxidoreductase</keyword>
<evidence type="ECO:0000256" key="2">
    <source>
        <dbReference type="ARBA" id="ARBA00006825"/>
    </source>
</evidence>
<dbReference type="RefSeq" id="WP_348518887.1">
    <property type="nucleotide sequence ID" value="NZ_CP155620.1"/>
</dbReference>
<dbReference type="PANTHER" id="PTHR30525:SF0">
    <property type="entry name" value="1-DEOXY-D-XYLULOSE 5-PHOSPHATE REDUCTOISOMERASE, CHLOROPLASTIC"/>
    <property type="match status" value="1"/>
</dbReference>
<feature type="binding site" evidence="9">
    <location>
        <position position="33"/>
    </location>
    <ligand>
        <name>NADPH</name>
        <dbReference type="ChEBI" id="CHEBI:57783"/>
    </ligand>
</feature>
<organism evidence="13">
    <name type="scientific">Campylobacter sp. CCS1377</name>
    <dbReference type="NCBI Taxonomy" id="3158229"/>
    <lineage>
        <taxon>Bacteria</taxon>
        <taxon>Pseudomonadati</taxon>
        <taxon>Campylobacterota</taxon>
        <taxon>Epsilonproteobacteria</taxon>
        <taxon>Campylobacterales</taxon>
        <taxon>Campylobacteraceae</taxon>
        <taxon>Campylobacter</taxon>
    </lineage>
</organism>
<keyword evidence="7 9" id="KW-0414">Isoprene biosynthesis</keyword>
<feature type="binding site" evidence="9">
    <location>
        <position position="7"/>
    </location>
    <ligand>
        <name>NADPH</name>
        <dbReference type="ChEBI" id="CHEBI:57783"/>
    </ligand>
</feature>
<dbReference type="PIRSF" id="PIRSF006205">
    <property type="entry name" value="Dxp_reductismrs"/>
    <property type="match status" value="1"/>
</dbReference>